<proteinExistence type="predicted"/>
<feature type="compositionally biased region" description="Low complexity" evidence="1">
    <location>
        <begin position="164"/>
        <end position="176"/>
    </location>
</feature>
<feature type="compositionally biased region" description="Basic residues" evidence="1">
    <location>
        <begin position="287"/>
        <end position="308"/>
    </location>
</feature>
<accession>A0A6J4Q6M0</accession>
<reference evidence="2" key="1">
    <citation type="submission" date="2020-02" db="EMBL/GenBank/DDBJ databases">
        <authorList>
            <person name="Meier V. D."/>
        </authorList>
    </citation>
    <scope>NUCLEOTIDE SEQUENCE</scope>
    <source>
        <strain evidence="2">AVDCRST_MAG35</strain>
    </source>
</reference>
<feature type="non-terminal residue" evidence="2">
    <location>
        <position position="1"/>
    </location>
</feature>
<name>A0A6J4Q6M0_9ACTN</name>
<gene>
    <name evidence="2" type="ORF">AVDCRST_MAG35-2938</name>
</gene>
<feature type="non-terminal residue" evidence="2">
    <location>
        <position position="322"/>
    </location>
</feature>
<sequence>ERCQHRPGAPVTGRPGGTQRWVPAWTAPWAGTAPVPVGPVRPPGPGRLPAGDHLPLAVGGAVRLHGLERPGGGAQLRRSRQHPTGLHQPPVGRRPAERGAPRRLHRRRPEPGRSAAGPRGPPDDQVPVRAARRLLRPRGREPGHHRVPVEVPVQPGAHRGHQRGPGARRAGRAAAELARRPVGGALGDRRDGGVAVRRLLDGHLPGGHGGDPRRARGGGGARRRRPRRAVPQRDPPAHRPGHHDQRDALDHRRPEALRPGLRDHQRGTGLRHRGPVDPHLQGGLRVRPVRVQHRHRAGPRAPRGRRRPRPAEDPPVARGRGM</sequence>
<evidence type="ECO:0000256" key="1">
    <source>
        <dbReference type="SAM" id="MobiDB-lite"/>
    </source>
</evidence>
<feature type="compositionally biased region" description="Basic and acidic residues" evidence="1">
    <location>
        <begin position="242"/>
        <end position="266"/>
    </location>
</feature>
<organism evidence="2">
    <name type="scientific">uncultured Quadrisphaera sp</name>
    <dbReference type="NCBI Taxonomy" id="904978"/>
    <lineage>
        <taxon>Bacteria</taxon>
        <taxon>Bacillati</taxon>
        <taxon>Actinomycetota</taxon>
        <taxon>Actinomycetes</taxon>
        <taxon>Kineosporiales</taxon>
        <taxon>Kineosporiaceae</taxon>
        <taxon>Quadrisphaera</taxon>
        <taxon>environmental samples</taxon>
    </lineage>
</organism>
<feature type="compositionally biased region" description="Pro residues" evidence="1">
    <location>
        <begin position="36"/>
        <end position="46"/>
    </location>
</feature>
<feature type="compositionally biased region" description="Low complexity" evidence="1">
    <location>
        <begin position="22"/>
        <end position="35"/>
    </location>
</feature>
<feature type="compositionally biased region" description="Basic residues" evidence="1">
    <location>
        <begin position="221"/>
        <end position="230"/>
    </location>
</feature>
<dbReference type="AlphaFoldDB" id="A0A6J4Q6M0"/>
<evidence type="ECO:0000313" key="2">
    <source>
        <dbReference type="EMBL" id="CAA9435991.1"/>
    </source>
</evidence>
<protein>
    <submittedName>
        <fullName evidence="2">ABC transporter, permease protein 1 (Cluster 1, maltose/g3p/polyamine/iron)</fullName>
    </submittedName>
</protein>
<dbReference type="EMBL" id="CADCUY010000569">
    <property type="protein sequence ID" value="CAA9435991.1"/>
    <property type="molecule type" value="Genomic_DNA"/>
</dbReference>
<feature type="region of interest" description="Disordered" evidence="1">
    <location>
        <begin position="1"/>
        <end position="322"/>
    </location>
</feature>
<feature type="compositionally biased region" description="Basic and acidic residues" evidence="1">
    <location>
        <begin position="138"/>
        <end position="148"/>
    </location>
</feature>